<evidence type="ECO:0000313" key="3">
    <source>
        <dbReference type="Proteomes" id="UP000604046"/>
    </source>
</evidence>
<name>A0A812IB02_9DINO</name>
<sequence length="513" mass="57598">MQGDGLQSPVPGERAVVVGNPCQDRTEALAYISQQVASMDLANSEILRVTFVFQAFENSFRAWRGAPGADLYSKSQRSDWIQTFWSHSWHGQCWRKVLTLLAMYNGPPAIISGTLVAVAMMFLFSFQVLPEFIRGDEGLFRNRPYSSIWSVWSGFLITSLVMIFWRSQTRIFFDRICISEDRRLKSQAIVSLAGLLRRSDSMLILWDPTWTRRLWCLFELAAFLRSREQGKEAKRIITPTLLGPVCFGVFLCTSAGTITLAMVPLQRELMILNPGPISLVAAMVVGFTLVSHLRKYFRELDTMRQQLLLISFDTAECACCARNHVTLSGEPVLCDRIILKECVMTWFGDLESFENTIRAEVLAVLTRDLERVLTTKSTIAVFAPIMWLSMDGAAVQWSVAGQLESPDALAFLLQGLCIWLVGMPTLKDWLLDVCKVARARPSNQYLEVMKNLLAVLSASIPIVCTMGCFVTLQSLDLLSPLERAAAFCGGMLVYKILSWRLGVVLKAFIGHQT</sequence>
<keyword evidence="1" id="KW-1133">Transmembrane helix</keyword>
<dbReference type="EMBL" id="CAJNDS010000198">
    <property type="protein sequence ID" value="CAE7026044.1"/>
    <property type="molecule type" value="Genomic_DNA"/>
</dbReference>
<feature type="transmembrane region" description="Helical" evidence="1">
    <location>
        <begin position="452"/>
        <end position="472"/>
    </location>
</feature>
<feature type="transmembrane region" description="Helical" evidence="1">
    <location>
        <begin position="109"/>
        <end position="128"/>
    </location>
</feature>
<dbReference type="AlphaFoldDB" id="A0A812IB02"/>
<feature type="transmembrane region" description="Helical" evidence="1">
    <location>
        <begin position="379"/>
        <end position="399"/>
    </location>
</feature>
<feature type="transmembrane region" description="Helical" evidence="1">
    <location>
        <begin position="275"/>
        <end position="293"/>
    </location>
</feature>
<gene>
    <name evidence="2" type="ORF">SNAT2548_LOCUS3222</name>
</gene>
<comment type="caution">
    <text evidence="2">The sequence shown here is derived from an EMBL/GenBank/DDBJ whole genome shotgun (WGS) entry which is preliminary data.</text>
</comment>
<feature type="transmembrane region" description="Helical" evidence="1">
    <location>
        <begin position="411"/>
        <end position="431"/>
    </location>
</feature>
<feature type="transmembrane region" description="Helical" evidence="1">
    <location>
        <begin position="148"/>
        <end position="165"/>
    </location>
</feature>
<evidence type="ECO:0000313" key="2">
    <source>
        <dbReference type="EMBL" id="CAE7026044.1"/>
    </source>
</evidence>
<reference evidence="2" key="1">
    <citation type="submission" date="2021-02" db="EMBL/GenBank/DDBJ databases">
        <authorList>
            <person name="Dougan E. K."/>
            <person name="Rhodes N."/>
            <person name="Thang M."/>
            <person name="Chan C."/>
        </authorList>
    </citation>
    <scope>NUCLEOTIDE SEQUENCE</scope>
</reference>
<dbReference type="OrthoDB" id="6359816at2759"/>
<proteinExistence type="predicted"/>
<feature type="transmembrane region" description="Helical" evidence="1">
    <location>
        <begin position="484"/>
        <end position="509"/>
    </location>
</feature>
<keyword evidence="3" id="KW-1185">Reference proteome</keyword>
<feature type="transmembrane region" description="Helical" evidence="1">
    <location>
        <begin position="241"/>
        <end position="263"/>
    </location>
</feature>
<keyword evidence="1" id="KW-0472">Membrane</keyword>
<keyword evidence="1" id="KW-0812">Transmembrane</keyword>
<accession>A0A812IB02</accession>
<dbReference type="Proteomes" id="UP000604046">
    <property type="component" value="Unassembled WGS sequence"/>
</dbReference>
<protein>
    <submittedName>
        <fullName evidence="2">Uncharacterized protein</fullName>
    </submittedName>
</protein>
<organism evidence="2 3">
    <name type="scientific">Symbiodinium natans</name>
    <dbReference type="NCBI Taxonomy" id="878477"/>
    <lineage>
        <taxon>Eukaryota</taxon>
        <taxon>Sar</taxon>
        <taxon>Alveolata</taxon>
        <taxon>Dinophyceae</taxon>
        <taxon>Suessiales</taxon>
        <taxon>Symbiodiniaceae</taxon>
        <taxon>Symbiodinium</taxon>
    </lineage>
</organism>
<evidence type="ECO:0000256" key="1">
    <source>
        <dbReference type="SAM" id="Phobius"/>
    </source>
</evidence>